<dbReference type="Proteomes" id="UP001480595">
    <property type="component" value="Unassembled WGS sequence"/>
</dbReference>
<dbReference type="GeneID" id="92088643"/>
<accession>A0ABR1VQ41</accession>
<comment type="caution">
    <text evidence="1">The sequence shown here is derived from an EMBL/GenBank/DDBJ whole genome shotgun (WGS) entry which is preliminary data.</text>
</comment>
<organism evidence="1 2">
    <name type="scientific">Apiospora phragmitis</name>
    <dbReference type="NCBI Taxonomy" id="2905665"/>
    <lineage>
        <taxon>Eukaryota</taxon>
        <taxon>Fungi</taxon>
        <taxon>Dikarya</taxon>
        <taxon>Ascomycota</taxon>
        <taxon>Pezizomycotina</taxon>
        <taxon>Sordariomycetes</taxon>
        <taxon>Xylariomycetidae</taxon>
        <taxon>Amphisphaeriales</taxon>
        <taxon>Apiosporaceae</taxon>
        <taxon>Apiospora</taxon>
    </lineage>
</organism>
<proteinExistence type="predicted"/>
<dbReference type="RefSeq" id="XP_066717747.1">
    <property type="nucleotide sequence ID" value="XM_066855580.1"/>
</dbReference>
<reference evidence="1 2" key="1">
    <citation type="submission" date="2023-01" db="EMBL/GenBank/DDBJ databases">
        <title>Analysis of 21 Apiospora genomes using comparative genomics revels a genus with tremendous synthesis potential of carbohydrate active enzymes and secondary metabolites.</title>
        <authorList>
            <person name="Sorensen T."/>
        </authorList>
    </citation>
    <scope>NUCLEOTIDE SEQUENCE [LARGE SCALE GENOMIC DNA]</scope>
    <source>
        <strain evidence="1 2">CBS 135458</strain>
    </source>
</reference>
<sequence length="159" mass="16812">MSPLAPQHVHLSMAVLSASRWRLACVARQKIFLLPKGLGPVLVELLVIAPELLLVLRLHEVRFGNLGAAPAQLPASLLAAPGDELELAEVDGAVLALAVLVVPVLLLIRRSVGGGVILVALVWSVEHLGVCKYRVAGQLTVMRGPRSCNNPDSDESGSK</sequence>
<evidence type="ECO:0000313" key="2">
    <source>
        <dbReference type="Proteomes" id="UP001480595"/>
    </source>
</evidence>
<evidence type="ECO:0000313" key="1">
    <source>
        <dbReference type="EMBL" id="KAK8073272.1"/>
    </source>
</evidence>
<dbReference type="EMBL" id="JAQQWL010000005">
    <property type="protein sequence ID" value="KAK8073272.1"/>
    <property type="molecule type" value="Genomic_DNA"/>
</dbReference>
<protein>
    <submittedName>
        <fullName evidence="1">Uncharacterized protein</fullName>
    </submittedName>
</protein>
<keyword evidence="2" id="KW-1185">Reference proteome</keyword>
<gene>
    <name evidence="1" type="ORF">PG994_004171</name>
</gene>
<name>A0ABR1VQ41_9PEZI</name>